<sequence length="285" mass="31836">MALDASGPPRVILLLGSAPDVVRCETWPKQSFSKIVAINNAWRVRPDWDFLVHAGDFPPDRLPRGDVLRQAEIFSAAHYVPAQNAFGGFVYAGGTMAMTAAYWTIHSQKPDVLAFLGCDMIYDQPGNTHFYGIGRADPLRDDPTLRNLEAKSARLLIQALKRGCLCVNLSNLPRSRLILPKLTVDELSGLSHSRIAAMKAKILAGIELDKADRAEEIEQDLGYFYEDGMYWKHLDEIDETYLADIDRLWMSAVERAPDKAADLSHEGRTIADRKSRLSLYDVPPP</sequence>
<dbReference type="eggNOG" id="ENOG502ZAZD">
    <property type="taxonomic scope" value="Bacteria"/>
</dbReference>
<protein>
    <submittedName>
        <fullName evidence="1">Uncharacterized protein</fullName>
    </submittedName>
</protein>
<comment type="caution">
    <text evidence="1">The sequence shown here is derived from an EMBL/GenBank/DDBJ whole genome shotgun (WGS) entry which is preliminary data.</text>
</comment>
<organism evidence="1 2">
    <name type="scientific">Mesorhizobium metallidurans STM 2683</name>
    <dbReference type="NCBI Taxonomy" id="1297569"/>
    <lineage>
        <taxon>Bacteria</taxon>
        <taxon>Pseudomonadati</taxon>
        <taxon>Pseudomonadota</taxon>
        <taxon>Alphaproteobacteria</taxon>
        <taxon>Hyphomicrobiales</taxon>
        <taxon>Phyllobacteriaceae</taxon>
        <taxon>Mesorhizobium</taxon>
    </lineage>
</organism>
<dbReference type="AlphaFoldDB" id="M5ESZ6"/>
<evidence type="ECO:0000313" key="2">
    <source>
        <dbReference type="Proteomes" id="UP000012062"/>
    </source>
</evidence>
<name>M5ESZ6_9HYPH</name>
<gene>
    <name evidence="1" type="ORF">MESS2_710001</name>
</gene>
<accession>M5ESZ6</accession>
<proteinExistence type="predicted"/>
<evidence type="ECO:0000313" key="1">
    <source>
        <dbReference type="EMBL" id="CCV08079.1"/>
    </source>
</evidence>
<dbReference type="Proteomes" id="UP000012062">
    <property type="component" value="Unassembled WGS sequence"/>
</dbReference>
<reference evidence="1 2" key="1">
    <citation type="submission" date="2013-02" db="EMBL/GenBank/DDBJ databases">
        <authorList>
            <person name="Genoscope - CEA"/>
        </authorList>
    </citation>
    <scope>NUCLEOTIDE SEQUENCE [LARGE SCALE GENOMIC DNA]</scope>
    <source>
        <strain evidence="1 2">STM 2683</strain>
    </source>
</reference>
<dbReference type="EMBL" id="CAUM01000141">
    <property type="protein sequence ID" value="CCV08079.1"/>
    <property type="molecule type" value="Genomic_DNA"/>
</dbReference>
<keyword evidence="2" id="KW-1185">Reference proteome</keyword>
<dbReference type="RefSeq" id="WP_008876955.1">
    <property type="nucleotide sequence ID" value="NZ_CAUM01000141.1"/>
</dbReference>